<sequence length="328" mass="35767">MKIAFTSCTCAGLISKQPVWDSIREAQPDHLVLLGDNIYNDVPSTSMSELQAMNAHQFAEHMYVRYAQQLANPKFRAMVAAPGIQVHAIWDDHDFAWNDAKGGVIQGQPVQADKVKVSTSFMREFRRVLAAKDLTLFPSSAGAAAFWQDAAAPVFTPLGATSIKLEPDGRSWLHLTDGRTQRQGQTLLGNAQRVQLAQQFAAHPDALHIIASGGTFSQKDCWAKYRDDFSWLKERIGSKTWLMLSGDVHATGLLTHKVSAAGRLVELTASGAAVVAKLNPVITGPELRNHGMVELRANDAKLDLFAYNKPVTSAVLPRRAGGDLVALD</sequence>
<evidence type="ECO:0000313" key="2">
    <source>
        <dbReference type="EMBL" id="GGB11438.1"/>
    </source>
</evidence>
<dbReference type="SUPFAM" id="SSF56300">
    <property type="entry name" value="Metallo-dependent phosphatases"/>
    <property type="match status" value="1"/>
</dbReference>
<dbReference type="Pfam" id="PF09423">
    <property type="entry name" value="PhoD"/>
    <property type="match status" value="1"/>
</dbReference>
<dbReference type="InterPro" id="IPR029052">
    <property type="entry name" value="Metallo-depent_PP-like"/>
</dbReference>
<dbReference type="AlphaFoldDB" id="A0A916SQK2"/>
<gene>
    <name evidence="2" type="ORF">GCM10011496_35460</name>
</gene>
<feature type="domain" description="PhoD-like phosphatase metallophosphatase" evidence="1">
    <location>
        <begin position="5"/>
        <end position="103"/>
    </location>
</feature>
<comment type="caution">
    <text evidence="2">The sequence shown here is derived from an EMBL/GenBank/DDBJ whole genome shotgun (WGS) entry which is preliminary data.</text>
</comment>
<organism evidence="2 3">
    <name type="scientific">Polaromonas eurypsychrophila</name>
    <dbReference type="NCBI Taxonomy" id="1614635"/>
    <lineage>
        <taxon>Bacteria</taxon>
        <taxon>Pseudomonadati</taxon>
        <taxon>Pseudomonadota</taxon>
        <taxon>Betaproteobacteria</taxon>
        <taxon>Burkholderiales</taxon>
        <taxon>Comamonadaceae</taxon>
        <taxon>Polaromonas</taxon>
    </lineage>
</organism>
<dbReference type="InterPro" id="IPR018946">
    <property type="entry name" value="PhoD-like_MPP"/>
</dbReference>
<reference evidence="2" key="1">
    <citation type="journal article" date="2014" name="Int. J. Syst. Evol. Microbiol.">
        <title>Complete genome sequence of Corynebacterium casei LMG S-19264T (=DSM 44701T), isolated from a smear-ripened cheese.</title>
        <authorList>
            <consortium name="US DOE Joint Genome Institute (JGI-PGF)"/>
            <person name="Walter F."/>
            <person name="Albersmeier A."/>
            <person name="Kalinowski J."/>
            <person name="Ruckert C."/>
        </authorList>
    </citation>
    <scope>NUCLEOTIDE SEQUENCE</scope>
    <source>
        <strain evidence="2">CGMCC 1.15322</strain>
    </source>
</reference>
<proteinExistence type="predicted"/>
<accession>A0A916SQK2</accession>
<evidence type="ECO:0000313" key="3">
    <source>
        <dbReference type="Proteomes" id="UP000620596"/>
    </source>
</evidence>
<keyword evidence="3" id="KW-1185">Reference proteome</keyword>
<dbReference type="InterPro" id="IPR038607">
    <property type="entry name" value="PhoD-like_sf"/>
</dbReference>
<reference evidence="2" key="2">
    <citation type="submission" date="2020-09" db="EMBL/GenBank/DDBJ databases">
        <authorList>
            <person name="Sun Q."/>
            <person name="Zhou Y."/>
        </authorList>
    </citation>
    <scope>NUCLEOTIDE SEQUENCE</scope>
    <source>
        <strain evidence="2">CGMCC 1.15322</strain>
    </source>
</reference>
<name>A0A916SQK2_9BURK</name>
<evidence type="ECO:0000259" key="1">
    <source>
        <dbReference type="Pfam" id="PF09423"/>
    </source>
</evidence>
<dbReference type="PANTHER" id="PTHR33987:SF1">
    <property type="entry name" value="CALCINEURIN-LIKE METALLO-PHOSPHOESTERASE SUPERFAMILY PROTEIN"/>
    <property type="match status" value="1"/>
</dbReference>
<dbReference type="EMBL" id="BMIG01000017">
    <property type="protein sequence ID" value="GGB11438.1"/>
    <property type="molecule type" value="Genomic_DNA"/>
</dbReference>
<dbReference type="RefSeq" id="WP_188709841.1">
    <property type="nucleotide sequence ID" value="NZ_BMIG01000017.1"/>
</dbReference>
<dbReference type="Proteomes" id="UP000620596">
    <property type="component" value="Unassembled WGS sequence"/>
</dbReference>
<protein>
    <recommendedName>
        <fullName evidence="1">PhoD-like phosphatase metallophosphatase domain-containing protein</fullName>
    </recommendedName>
</protein>
<dbReference type="Gene3D" id="3.60.21.70">
    <property type="entry name" value="PhoD-like phosphatase"/>
    <property type="match status" value="1"/>
</dbReference>
<dbReference type="PANTHER" id="PTHR33987">
    <property type="entry name" value="CALCINEURIN-LIKE METALLO-PHOSPHOESTERASE SUPERFAMILY PROTEIN"/>
    <property type="match status" value="1"/>
</dbReference>